<dbReference type="Proteomes" id="UP001061958">
    <property type="component" value="Unassembled WGS sequence"/>
</dbReference>
<dbReference type="InterPro" id="IPR036770">
    <property type="entry name" value="Ankyrin_rpt-contain_sf"/>
</dbReference>
<evidence type="ECO:0000313" key="4">
    <source>
        <dbReference type="EMBL" id="GJQ14377.1"/>
    </source>
</evidence>
<evidence type="ECO:0000256" key="1">
    <source>
        <dbReference type="ARBA" id="ARBA00022737"/>
    </source>
</evidence>
<sequence>MSLEPLNLELLPPVVNIGLSLETMKTALLQDNSCLMQEGHYLKESERDTSTHFLSPNKRKLLHACAKGNVDTVRSLVQEAKVSPNFHNYDKRTPLHLAAAEGHLEIAKILVEAGASLTTCDRWGCTPLFDAVNGKHQILSQYLFDIVQDNSAPTRRHSTSCSTPFEKDSQHGCTNSCDTGNWSLCKVEHFKRYTQKEENIPKDEQGGGKKNVRDIQDYSNHTYENSISHLQQINDEYTRKQKQLLQTFQNQKQSLFRRRLSRLCTNLED</sequence>
<dbReference type="SUPFAM" id="SSF48403">
    <property type="entry name" value="Ankyrin repeat"/>
    <property type="match status" value="1"/>
</dbReference>
<keyword evidence="5" id="KW-1185">Reference proteome</keyword>
<dbReference type="PROSITE" id="PS50088">
    <property type="entry name" value="ANK_REPEAT"/>
    <property type="match status" value="1"/>
</dbReference>
<dbReference type="PANTHER" id="PTHR23206:SF8">
    <property type="entry name" value="ANKYRIN REPEAT AND KH DOMAIN-CONTAINING 1"/>
    <property type="match status" value="1"/>
</dbReference>
<dbReference type="PROSITE" id="PS50297">
    <property type="entry name" value="ANK_REP_REGION"/>
    <property type="match status" value="1"/>
</dbReference>
<dbReference type="SMART" id="SM00248">
    <property type="entry name" value="ANK"/>
    <property type="match status" value="2"/>
</dbReference>
<organism evidence="4 5">
    <name type="scientific">Galdieria partita</name>
    <dbReference type="NCBI Taxonomy" id="83374"/>
    <lineage>
        <taxon>Eukaryota</taxon>
        <taxon>Rhodophyta</taxon>
        <taxon>Bangiophyceae</taxon>
        <taxon>Galdieriales</taxon>
        <taxon>Galdieriaceae</taxon>
        <taxon>Galdieria</taxon>
    </lineage>
</organism>
<name>A0A9C7UT65_9RHOD</name>
<dbReference type="OrthoDB" id="2828at2759"/>
<evidence type="ECO:0000313" key="5">
    <source>
        <dbReference type="Proteomes" id="UP001061958"/>
    </source>
</evidence>
<dbReference type="InterPro" id="IPR002110">
    <property type="entry name" value="Ankyrin_rpt"/>
</dbReference>
<protein>
    <submittedName>
        <fullName evidence="4">Uncharacterized protein</fullName>
    </submittedName>
</protein>
<keyword evidence="2 3" id="KW-0040">ANK repeat</keyword>
<accession>A0A9C7UT65</accession>
<proteinExistence type="predicted"/>
<dbReference type="AlphaFoldDB" id="A0A9C7UT65"/>
<evidence type="ECO:0000256" key="3">
    <source>
        <dbReference type="PROSITE-ProRule" id="PRU00023"/>
    </source>
</evidence>
<dbReference type="Gene3D" id="1.25.40.20">
    <property type="entry name" value="Ankyrin repeat-containing domain"/>
    <property type="match status" value="1"/>
</dbReference>
<dbReference type="Pfam" id="PF12796">
    <property type="entry name" value="Ank_2"/>
    <property type="match status" value="1"/>
</dbReference>
<comment type="caution">
    <text evidence="4">The sequence shown here is derived from an EMBL/GenBank/DDBJ whole genome shotgun (WGS) entry which is preliminary data.</text>
</comment>
<gene>
    <name evidence="4" type="ORF">GpartN1_g6168.t1</name>
</gene>
<keyword evidence="1" id="KW-0677">Repeat</keyword>
<dbReference type="InterPro" id="IPR051631">
    <property type="entry name" value="Ankyrin-KH/SAM_domain"/>
</dbReference>
<feature type="repeat" description="ANK" evidence="3">
    <location>
        <begin position="90"/>
        <end position="122"/>
    </location>
</feature>
<evidence type="ECO:0000256" key="2">
    <source>
        <dbReference type="ARBA" id="ARBA00023043"/>
    </source>
</evidence>
<reference evidence="4" key="1">
    <citation type="journal article" date="2022" name="Proc. Natl. Acad. Sci. U.S.A.">
        <title>Life cycle and functional genomics of the unicellular red alga Galdieria for elucidating algal and plant evolution and industrial use.</title>
        <authorList>
            <person name="Hirooka S."/>
            <person name="Itabashi T."/>
            <person name="Ichinose T.M."/>
            <person name="Onuma R."/>
            <person name="Fujiwara T."/>
            <person name="Yamashita S."/>
            <person name="Jong L.W."/>
            <person name="Tomita R."/>
            <person name="Iwane A.H."/>
            <person name="Miyagishima S.Y."/>
        </authorList>
    </citation>
    <scope>NUCLEOTIDE SEQUENCE</scope>
    <source>
        <strain evidence="4">NBRC 102759</strain>
    </source>
</reference>
<dbReference type="PANTHER" id="PTHR23206">
    <property type="entry name" value="MASK PROTEIN"/>
    <property type="match status" value="1"/>
</dbReference>
<reference evidence="4" key="2">
    <citation type="submission" date="2022-01" db="EMBL/GenBank/DDBJ databases">
        <authorList>
            <person name="Hirooka S."/>
            <person name="Miyagishima S.Y."/>
        </authorList>
    </citation>
    <scope>NUCLEOTIDE SEQUENCE</scope>
    <source>
        <strain evidence="4">NBRC 102759</strain>
    </source>
</reference>
<dbReference type="EMBL" id="BQMJ01000054">
    <property type="protein sequence ID" value="GJQ14377.1"/>
    <property type="molecule type" value="Genomic_DNA"/>
</dbReference>